<accession>A0A7V2ZIU4</accession>
<comment type="caution">
    <text evidence="2">The sequence shown here is derived from an EMBL/GenBank/DDBJ whole genome shotgun (WGS) entry which is preliminary data.</text>
</comment>
<dbReference type="AlphaFoldDB" id="A0A7V2ZIU4"/>
<evidence type="ECO:0000313" key="2">
    <source>
        <dbReference type="EMBL" id="HFI90705.1"/>
    </source>
</evidence>
<sequence length="299" mass="34467">MKKIIFLIAVLYYPALLAQRTVSMNFDLYQNAANNIIAMEGNFPLIYSGNVGGNSYYFELEQPTVEFNQNFMKMIALLRINTTPTGYLELEIRPSIYVNYEISTDNVTAFLEYFPNYINTNFPQIPQWVKDKIIEHYQSLQLTMYPAKILDYAESYVPDFLANEVSNISFSIQSLPGKLQIGISFIVTGIPPNYQCYTFNKTYAKITSNVRVDIKRLTLMISTGEIYYDFNGTMPIQKGGEAIFNIYNPNNWINAQNGRIIRVLLQSNIRGTFLRVYSADYMPDNNQWEGPKPMQVTFD</sequence>
<protein>
    <submittedName>
        <fullName evidence="2">Uncharacterized protein</fullName>
    </submittedName>
</protein>
<dbReference type="EMBL" id="DSUJ01000008">
    <property type="protein sequence ID" value="HFI90705.1"/>
    <property type="molecule type" value="Genomic_DNA"/>
</dbReference>
<evidence type="ECO:0000256" key="1">
    <source>
        <dbReference type="SAM" id="SignalP"/>
    </source>
</evidence>
<keyword evidence="1" id="KW-0732">Signal</keyword>
<proteinExistence type="predicted"/>
<gene>
    <name evidence="2" type="ORF">ENS31_04120</name>
</gene>
<reference evidence="2" key="1">
    <citation type="journal article" date="2020" name="mSystems">
        <title>Genome- and Community-Level Interaction Insights into Carbon Utilization and Element Cycling Functions of Hydrothermarchaeota in Hydrothermal Sediment.</title>
        <authorList>
            <person name="Zhou Z."/>
            <person name="Liu Y."/>
            <person name="Xu W."/>
            <person name="Pan J."/>
            <person name="Luo Z.H."/>
            <person name="Li M."/>
        </authorList>
    </citation>
    <scope>NUCLEOTIDE SEQUENCE [LARGE SCALE GENOMIC DNA]</scope>
    <source>
        <strain evidence="2">SpSt-479</strain>
    </source>
</reference>
<feature type="signal peptide" evidence="1">
    <location>
        <begin position="1"/>
        <end position="18"/>
    </location>
</feature>
<name>A0A7V2ZIU4_9BACT</name>
<organism evidence="2">
    <name type="scientific">Ignavibacterium album</name>
    <dbReference type="NCBI Taxonomy" id="591197"/>
    <lineage>
        <taxon>Bacteria</taxon>
        <taxon>Pseudomonadati</taxon>
        <taxon>Ignavibacteriota</taxon>
        <taxon>Ignavibacteria</taxon>
        <taxon>Ignavibacteriales</taxon>
        <taxon>Ignavibacteriaceae</taxon>
        <taxon>Ignavibacterium</taxon>
    </lineage>
</organism>
<feature type="chain" id="PRO_5031488403" evidence="1">
    <location>
        <begin position="19"/>
        <end position="299"/>
    </location>
</feature>